<evidence type="ECO:0000256" key="7">
    <source>
        <dbReference type="SAM" id="Phobius"/>
    </source>
</evidence>
<protein>
    <submittedName>
        <fullName evidence="9">Phosphatase PAP2 family protein</fullName>
    </submittedName>
</protein>
<feature type="transmembrane region" description="Helical" evidence="7">
    <location>
        <begin position="122"/>
        <end position="140"/>
    </location>
</feature>
<comment type="caution">
    <text evidence="9">The sequence shown here is derived from an EMBL/GenBank/DDBJ whole genome shotgun (WGS) entry which is preliminary data.</text>
</comment>
<proteinExistence type="predicted"/>
<evidence type="ECO:0000313" key="10">
    <source>
        <dbReference type="Proteomes" id="UP000276301"/>
    </source>
</evidence>
<dbReference type="SMART" id="SM00014">
    <property type="entry name" value="acidPPc"/>
    <property type="match status" value="1"/>
</dbReference>
<keyword evidence="3 7" id="KW-0812">Transmembrane</keyword>
<dbReference type="EMBL" id="RCHT01000008">
    <property type="protein sequence ID" value="RLL11601.1"/>
    <property type="molecule type" value="Genomic_DNA"/>
</dbReference>
<evidence type="ECO:0000256" key="6">
    <source>
        <dbReference type="ARBA" id="ARBA00023136"/>
    </source>
</evidence>
<dbReference type="PANTHER" id="PTHR14969">
    <property type="entry name" value="SPHINGOSINE-1-PHOSPHATE PHOSPHOHYDROLASE"/>
    <property type="match status" value="1"/>
</dbReference>
<dbReference type="PANTHER" id="PTHR14969:SF62">
    <property type="entry name" value="DECAPRENYLPHOSPHORYL-5-PHOSPHORIBOSE PHOSPHATASE RV3807C-RELATED"/>
    <property type="match status" value="1"/>
</dbReference>
<evidence type="ECO:0000256" key="2">
    <source>
        <dbReference type="ARBA" id="ARBA00022475"/>
    </source>
</evidence>
<dbReference type="GO" id="GO:0016787">
    <property type="term" value="F:hydrolase activity"/>
    <property type="evidence" value="ECO:0007669"/>
    <property type="project" value="UniProtKB-KW"/>
</dbReference>
<keyword evidence="5 7" id="KW-1133">Transmembrane helix</keyword>
<dbReference type="SUPFAM" id="SSF48317">
    <property type="entry name" value="Acid phosphatase/Vanadium-dependent haloperoxidase"/>
    <property type="match status" value="1"/>
</dbReference>
<name>A0A498CM36_9FIRM</name>
<gene>
    <name evidence="9" type="ORF">D4A47_06785</name>
</gene>
<evidence type="ECO:0000259" key="8">
    <source>
        <dbReference type="SMART" id="SM00014"/>
    </source>
</evidence>
<evidence type="ECO:0000256" key="5">
    <source>
        <dbReference type="ARBA" id="ARBA00022989"/>
    </source>
</evidence>
<organism evidence="9 10">
    <name type="scientific">Anaerotruncus massiliensis</name>
    <name type="common">ex Liu et al. 2021</name>
    <dbReference type="NCBI Taxonomy" id="2321404"/>
    <lineage>
        <taxon>Bacteria</taxon>
        <taxon>Bacillati</taxon>
        <taxon>Bacillota</taxon>
        <taxon>Clostridia</taxon>
        <taxon>Eubacteriales</taxon>
        <taxon>Oscillospiraceae</taxon>
        <taxon>Anaerotruncus</taxon>
    </lineage>
</organism>
<sequence length="175" mass="18721">MDLTIVRWAAEHLHGPFLDTVMPYITALGDSGFIWVVICFVLLARKKTRRAGIFCGLSLLIAFVSGEIVLKNLIQRPRPFTLLPGVSLLIPPPGSSSFPSGHTGSSFACAAAIFLLNKKWGVPALALAALIAFSRLYLSVHYPTDLLAGALLGVGSALLARWICRGLLPRTPGEG</sequence>
<evidence type="ECO:0000256" key="4">
    <source>
        <dbReference type="ARBA" id="ARBA00022801"/>
    </source>
</evidence>
<dbReference type="Proteomes" id="UP000276301">
    <property type="component" value="Unassembled WGS sequence"/>
</dbReference>
<dbReference type="InterPro" id="IPR036938">
    <property type="entry name" value="PAP2/HPO_sf"/>
</dbReference>
<evidence type="ECO:0000256" key="1">
    <source>
        <dbReference type="ARBA" id="ARBA00004651"/>
    </source>
</evidence>
<evidence type="ECO:0000256" key="3">
    <source>
        <dbReference type="ARBA" id="ARBA00022692"/>
    </source>
</evidence>
<dbReference type="GO" id="GO:0005886">
    <property type="term" value="C:plasma membrane"/>
    <property type="evidence" value="ECO:0007669"/>
    <property type="project" value="UniProtKB-SubCell"/>
</dbReference>
<dbReference type="InterPro" id="IPR000326">
    <property type="entry name" value="PAP2/HPO"/>
</dbReference>
<feature type="transmembrane region" description="Helical" evidence="7">
    <location>
        <begin position="21"/>
        <end position="44"/>
    </location>
</feature>
<keyword evidence="10" id="KW-1185">Reference proteome</keyword>
<comment type="subcellular location">
    <subcellularLocation>
        <location evidence="1">Cell membrane</location>
        <topology evidence="1">Multi-pass membrane protein</topology>
    </subcellularLocation>
</comment>
<accession>A0A498CM36</accession>
<dbReference type="AlphaFoldDB" id="A0A498CM36"/>
<dbReference type="Pfam" id="PF01569">
    <property type="entry name" value="PAP2"/>
    <property type="match status" value="1"/>
</dbReference>
<feature type="transmembrane region" description="Helical" evidence="7">
    <location>
        <begin position="51"/>
        <end position="74"/>
    </location>
</feature>
<feature type="transmembrane region" description="Helical" evidence="7">
    <location>
        <begin position="146"/>
        <end position="164"/>
    </location>
</feature>
<keyword evidence="2" id="KW-1003">Cell membrane</keyword>
<keyword evidence="6 7" id="KW-0472">Membrane</keyword>
<reference evidence="9 10" key="1">
    <citation type="submission" date="2018-10" db="EMBL/GenBank/DDBJ databases">
        <title>Anaerotruncus faecis sp. nov., isolated from human feces.</title>
        <authorList>
            <person name="Wang Y.-J."/>
        </authorList>
    </citation>
    <scope>NUCLEOTIDE SEQUENCE [LARGE SCALE GENOMIC DNA]</scope>
    <source>
        <strain evidence="9 10">22A2-44</strain>
    </source>
</reference>
<keyword evidence="4" id="KW-0378">Hydrolase</keyword>
<dbReference type="RefSeq" id="WP_121586706.1">
    <property type="nucleotide sequence ID" value="NZ_RCHT01000008.1"/>
</dbReference>
<dbReference type="Gene3D" id="1.20.144.10">
    <property type="entry name" value="Phosphatidic acid phosphatase type 2/haloperoxidase"/>
    <property type="match status" value="2"/>
</dbReference>
<feature type="domain" description="Phosphatidic acid phosphatase type 2/haloperoxidase" evidence="8">
    <location>
        <begin position="55"/>
        <end position="161"/>
    </location>
</feature>
<evidence type="ECO:0000313" key="9">
    <source>
        <dbReference type="EMBL" id="RLL11601.1"/>
    </source>
</evidence>